<dbReference type="RefSeq" id="WP_012732501.1">
    <property type="nucleotide sequence ID" value="NC_012704.1"/>
</dbReference>
<evidence type="ECO:0000256" key="5">
    <source>
        <dbReference type="ARBA" id="ARBA00023136"/>
    </source>
</evidence>
<keyword evidence="3 7" id="KW-0812">Transmembrane</keyword>
<dbReference type="InterPro" id="IPR036458">
    <property type="entry name" value="Na:dicarbo_symporter_sf"/>
</dbReference>
<comment type="subcellular location">
    <subcellularLocation>
        <location evidence="1">Membrane</location>
        <topology evidence="1">Multi-pass membrane protein</topology>
    </subcellularLocation>
</comment>
<feature type="transmembrane region" description="Helical" evidence="7">
    <location>
        <begin position="281"/>
        <end position="307"/>
    </location>
</feature>
<evidence type="ECO:0000256" key="7">
    <source>
        <dbReference type="SAM" id="Phobius"/>
    </source>
</evidence>
<feature type="compositionally biased region" description="Pro residues" evidence="6">
    <location>
        <begin position="1"/>
        <end position="13"/>
    </location>
</feature>
<dbReference type="Pfam" id="PF00375">
    <property type="entry name" value="SDF"/>
    <property type="match status" value="1"/>
</dbReference>
<dbReference type="EMBL" id="CP001620">
    <property type="protein sequence ID" value="ACR18614.1"/>
    <property type="molecule type" value="Genomic_DNA"/>
</dbReference>
<dbReference type="GO" id="GO:0032329">
    <property type="term" value="P:serine transport"/>
    <property type="evidence" value="ECO:0007669"/>
    <property type="project" value="TreeGrafter"/>
</dbReference>
<feature type="transmembrane region" description="Helical" evidence="7">
    <location>
        <begin position="319"/>
        <end position="339"/>
    </location>
</feature>
<feature type="compositionally biased region" description="Polar residues" evidence="6">
    <location>
        <begin position="21"/>
        <end position="36"/>
    </location>
</feature>
<evidence type="ECO:0000256" key="1">
    <source>
        <dbReference type="ARBA" id="ARBA00004141"/>
    </source>
</evidence>
<dbReference type="Proteomes" id="UP000001473">
    <property type="component" value="Chromosome"/>
</dbReference>
<evidence type="ECO:0000256" key="2">
    <source>
        <dbReference type="ARBA" id="ARBA00022448"/>
    </source>
</evidence>
<keyword evidence="5 7" id="KW-0472">Membrane</keyword>
<feature type="transmembrane region" description="Helical" evidence="7">
    <location>
        <begin position="435"/>
        <end position="460"/>
    </location>
</feature>
<organism evidence="8 9">
    <name type="scientific">Corynebacterium kroppenstedtii (strain DSM 44385 / JCM 11950 / CIP 105744 / CCUG 35717)</name>
    <dbReference type="NCBI Taxonomy" id="645127"/>
    <lineage>
        <taxon>Bacteria</taxon>
        <taxon>Bacillati</taxon>
        <taxon>Actinomycetota</taxon>
        <taxon>Actinomycetes</taxon>
        <taxon>Mycobacteriales</taxon>
        <taxon>Corynebacteriaceae</taxon>
        <taxon>Corynebacterium</taxon>
    </lineage>
</organism>
<dbReference type="HOGENOM" id="CLU_035303_0_0_11"/>
<sequence length="495" mass="52020">MPKSVPPEQPANEPPMEGSAAHSSRPANTAQSSATTGAPHGETSETNGTSATKGTNKTDKAAAAKASTPEDATTHPKKSIGQHIRGNLLWQIIIAIIAGIGCSLFFPDWLARVFVTYNSLFSNFLSFFIPVLIFALITPAISGLGRGAGKWLAITTGVAYGSTIFSGLIAFGTASIVYPWLLKGDDLFKAKTVDDGALKPFFEIEMKPPFEVMTALLLAFTIGVAMTAVKSDTLYAGAKDLERVIMRVISKFVIPLLPPFIFGMFLSMGMNGNLTNTLVSFAKVIVLAILMTGILLVLQFSVTGGIAKVNPWRAFKNMIPAYLTALGTSSSAATIPVTYECSKKNGVDPTVAGFTVPLCATIHLAGSMMKISLFAFAIVQMADIDTTPAKMIGFVLMLGITMIAAPGVPGGAIMAASGLLSSMLGFSDSEVAIMIAAYIAIDSFGTACNVTGDGAIALIINRMVGDKGISRKELEDTPTYEDAIAEAEAREAAMQ</sequence>
<evidence type="ECO:0000256" key="6">
    <source>
        <dbReference type="SAM" id="MobiDB-lite"/>
    </source>
</evidence>
<evidence type="ECO:0000313" key="8">
    <source>
        <dbReference type="EMBL" id="ACR18614.1"/>
    </source>
</evidence>
<evidence type="ECO:0000256" key="4">
    <source>
        <dbReference type="ARBA" id="ARBA00022989"/>
    </source>
</evidence>
<keyword evidence="2" id="KW-0813">Transport</keyword>
<feature type="transmembrane region" description="Helical" evidence="7">
    <location>
        <begin position="88"/>
        <end position="107"/>
    </location>
</feature>
<evidence type="ECO:0000313" key="9">
    <source>
        <dbReference type="Proteomes" id="UP000001473"/>
    </source>
</evidence>
<dbReference type="eggNOG" id="COG1301">
    <property type="taxonomic scope" value="Bacteria"/>
</dbReference>
<reference evidence="8 9" key="1">
    <citation type="journal article" date="2008" name="J. Biotechnol.">
        <title>Ultrafast pyrosequencing of Corynebacterium kroppenstedtii DSM44385 revealed insights into the physiology of a lipophilic corynebacterium that lacks mycolic acids.</title>
        <authorList>
            <person name="Tauch A."/>
            <person name="Schneider J."/>
            <person name="Szczepanowski R."/>
            <person name="Tilker A."/>
            <person name="Viehoever P."/>
            <person name="Gartemann K.-H."/>
            <person name="Arnold W."/>
            <person name="Blom J."/>
            <person name="Brinkrolf K."/>
            <person name="Brune I."/>
            <person name="Goetker S."/>
            <person name="Weisshaar B."/>
            <person name="Goesmann A."/>
            <person name="Droege M."/>
            <person name="Puehler A."/>
        </authorList>
    </citation>
    <scope>NUCLEOTIDE SEQUENCE [LARGE SCALE GENOMIC DNA]</scope>
    <source>
        <strain evidence="9">DSM 44385 / JCM 11950 / CIP 105744 / CCUG 35717</strain>
    </source>
</reference>
<dbReference type="PANTHER" id="PTHR42865:SF8">
    <property type="entry name" value="SERINE_THREONINE TRANSPORTER SSTT"/>
    <property type="match status" value="1"/>
</dbReference>
<accession>C4LLA9</accession>
<dbReference type="SUPFAM" id="SSF118215">
    <property type="entry name" value="Proton glutamate symport protein"/>
    <property type="match status" value="1"/>
</dbReference>
<protein>
    <submittedName>
        <fullName evidence="8">Putative Na+/H+-dicarboxylate symporter</fullName>
    </submittedName>
</protein>
<dbReference type="KEGG" id="ckp:ckrop_1899"/>
<feature type="transmembrane region" description="Helical" evidence="7">
    <location>
        <begin position="351"/>
        <end position="379"/>
    </location>
</feature>
<feature type="transmembrane region" description="Helical" evidence="7">
    <location>
        <begin position="157"/>
        <end position="181"/>
    </location>
</feature>
<proteinExistence type="predicted"/>
<evidence type="ECO:0000256" key="3">
    <source>
        <dbReference type="ARBA" id="ARBA00022692"/>
    </source>
</evidence>
<dbReference type="GO" id="GO:0005295">
    <property type="term" value="F:neutral L-amino acid:sodium symporter activity"/>
    <property type="evidence" value="ECO:0007669"/>
    <property type="project" value="TreeGrafter"/>
</dbReference>
<feature type="transmembrane region" description="Helical" evidence="7">
    <location>
        <begin position="210"/>
        <end position="229"/>
    </location>
</feature>
<dbReference type="STRING" id="645127.ckrop_1899"/>
<dbReference type="Gene3D" id="1.10.3860.10">
    <property type="entry name" value="Sodium:dicarboxylate symporter"/>
    <property type="match status" value="1"/>
</dbReference>
<dbReference type="AlphaFoldDB" id="C4LLA9"/>
<keyword evidence="4 7" id="KW-1133">Transmembrane helix</keyword>
<gene>
    <name evidence="8" type="ordered locus">ckrop_1899</name>
</gene>
<keyword evidence="9" id="KW-1185">Reference proteome</keyword>
<dbReference type="PANTHER" id="PTHR42865">
    <property type="entry name" value="PROTON/GLUTAMATE-ASPARTATE SYMPORTER"/>
    <property type="match status" value="1"/>
</dbReference>
<feature type="transmembrane region" description="Helical" evidence="7">
    <location>
        <begin position="127"/>
        <end position="145"/>
    </location>
</feature>
<name>C4LLA9_CORK4</name>
<feature type="transmembrane region" description="Helical" evidence="7">
    <location>
        <begin position="391"/>
        <end position="415"/>
    </location>
</feature>
<dbReference type="InterPro" id="IPR001991">
    <property type="entry name" value="Na-dicarboxylate_symporter"/>
</dbReference>
<feature type="transmembrane region" description="Helical" evidence="7">
    <location>
        <begin position="249"/>
        <end position="269"/>
    </location>
</feature>
<dbReference type="GO" id="GO:0005886">
    <property type="term" value="C:plasma membrane"/>
    <property type="evidence" value="ECO:0007669"/>
    <property type="project" value="TreeGrafter"/>
</dbReference>
<feature type="region of interest" description="Disordered" evidence="6">
    <location>
        <begin position="1"/>
        <end position="78"/>
    </location>
</feature>